<dbReference type="FunFam" id="1.25.40.10:FF:000351">
    <property type="entry name" value="Pentatricopeptide repeat-containing protein"/>
    <property type="match status" value="1"/>
</dbReference>
<dbReference type="AlphaFoldDB" id="A0A200Q8U9"/>
<dbReference type="OMA" id="LIPDHIC"/>
<feature type="repeat" description="PPR" evidence="2">
    <location>
        <begin position="377"/>
        <end position="411"/>
    </location>
</feature>
<dbReference type="EMBL" id="MVGT01002714">
    <property type="protein sequence ID" value="OVA06807.1"/>
    <property type="molecule type" value="Genomic_DNA"/>
</dbReference>
<dbReference type="Pfam" id="PF13041">
    <property type="entry name" value="PPR_2"/>
    <property type="match status" value="3"/>
</dbReference>
<dbReference type="InParanoid" id="A0A200Q8U9"/>
<evidence type="ECO:0000313" key="3">
    <source>
        <dbReference type="EMBL" id="OVA06807.1"/>
    </source>
</evidence>
<dbReference type="InterPro" id="IPR002885">
    <property type="entry name" value="PPR_rpt"/>
</dbReference>
<dbReference type="Gene3D" id="1.25.40.10">
    <property type="entry name" value="Tetratricopeptide repeat domain"/>
    <property type="match status" value="4"/>
</dbReference>
<keyword evidence="4" id="KW-1185">Reference proteome</keyword>
<evidence type="ECO:0000313" key="4">
    <source>
        <dbReference type="Proteomes" id="UP000195402"/>
    </source>
</evidence>
<dbReference type="FunFam" id="1.25.40.10:FF:000031">
    <property type="entry name" value="Pentatricopeptide repeat-containing protein mitochondrial"/>
    <property type="match status" value="1"/>
</dbReference>
<gene>
    <name evidence="3" type="ORF">BVC80_8723g4</name>
</gene>
<protein>
    <submittedName>
        <fullName evidence="3">Pentatricopeptide repeat</fullName>
    </submittedName>
</protein>
<dbReference type="OrthoDB" id="1859199at2759"/>
<dbReference type="InterPro" id="IPR046960">
    <property type="entry name" value="PPR_At4g14850-like_plant"/>
</dbReference>
<sequence length="600" mass="68185">MVIGSARTPRLVISLKQRSFTFYYWVHSFNFAAHELFDKSPQRDEIHRFSSFCDINSSFQNSLCSGFVNYDNDQQGNESTISELAKQGHFQEALKSFHSLHDLGIKPTKFTFCTVLNSCSKLLDLCLGLQIHARIIQIGYEDNLFINSALVGLYSKCDMMVDARNVFYRMRNHDQVSWTSIITGFAQNGHGKEALVLFKEMLETSIRPDCFTFTSVISACTQSEAALEEAALLHVHVIKLGFEQNSSVISSLVDCYSKCGKIDRAISVFNSTLEKDTILVNTMIAGYSQNLLGEEALRLFTKMRKDGLCPTDYTFGSVLNACGSLTILQQGRQIHSLLTKTGSDRNVFVASSLIDMYSKCGTIDEARKIFDQTIQRNNVLWTSMITGYAQSGRGEDALELFENLVREGLKPDRICFTAVLTACNHGGFLDKGIEYLNKMKTYFGLVPELDQFACMVDLYGRNGHLRKARELMEEMPFEPNAVIWTSFLGSCRVHREVELGREAAKQLLKLEPNSPAPYVTLANIYADAGMWEEVKEVRKMMKEKGMRKSGGWSWVEIEQKFHVFSVNDTSHPQMQEIYAELYKLYFEMREAGYTHKRKYV</sequence>
<dbReference type="Pfam" id="PF01535">
    <property type="entry name" value="PPR"/>
    <property type="match status" value="4"/>
</dbReference>
<dbReference type="Proteomes" id="UP000195402">
    <property type="component" value="Unassembled WGS sequence"/>
</dbReference>
<dbReference type="Pfam" id="PF20431">
    <property type="entry name" value="E_motif"/>
    <property type="match status" value="1"/>
</dbReference>
<feature type="repeat" description="PPR" evidence="2">
    <location>
        <begin position="174"/>
        <end position="208"/>
    </location>
</feature>
<feature type="repeat" description="PPR" evidence="2">
    <location>
        <begin position="276"/>
        <end position="310"/>
    </location>
</feature>
<dbReference type="GO" id="GO:0009451">
    <property type="term" value="P:RNA modification"/>
    <property type="evidence" value="ECO:0007669"/>
    <property type="project" value="InterPro"/>
</dbReference>
<comment type="caution">
    <text evidence="3">The sequence shown here is derived from an EMBL/GenBank/DDBJ whole genome shotgun (WGS) entry which is preliminary data.</text>
</comment>
<dbReference type="FunFam" id="1.25.40.10:FF:000344">
    <property type="entry name" value="Pentatricopeptide repeat-containing protein"/>
    <property type="match status" value="1"/>
</dbReference>
<organism evidence="3 4">
    <name type="scientific">Macleaya cordata</name>
    <name type="common">Five-seeded plume-poppy</name>
    <name type="synonym">Bocconia cordata</name>
    <dbReference type="NCBI Taxonomy" id="56857"/>
    <lineage>
        <taxon>Eukaryota</taxon>
        <taxon>Viridiplantae</taxon>
        <taxon>Streptophyta</taxon>
        <taxon>Embryophyta</taxon>
        <taxon>Tracheophyta</taxon>
        <taxon>Spermatophyta</taxon>
        <taxon>Magnoliopsida</taxon>
        <taxon>Ranunculales</taxon>
        <taxon>Papaveraceae</taxon>
        <taxon>Papaveroideae</taxon>
        <taxon>Macleaya</taxon>
    </lineage>
</organism>
<accession>A0A200Q8U9</accession>
<dbReference type="PANTHER" id="PTHR47926">
    <property type="entry name" value="PENTATRICOPEPTIDE REPEAT-CONTAINING PROTEIN"/>
    <property type="match status" value="1"/>
</dbReference>
<dbReference type="PANTHER" id="PTHR47926:SF471">
    <property type="entry name" value="DYW DOMAIN-CONTAINING PROTEIN"/>
    <property type="match status" value="1"/>
</dbReference>
<proteinExistence type="predicted"/>
<evidence type="ECO:0000256" key="1">
    <source>
        <dbReference type="ARBA" id="ARBA00022737"/>
    </source>
</evidence>
<name>A0A200Q8U9_MACCD</name>
<feature type="repeat" description="PPR" evidence="2">
    <location>
        <begin position="514"/>
        <end position="548"/>
    </location>
</feature>
<dbReference type="PROSITE" id="PS51375">
    <property type="entry name" value="PPR"/>
    <property type="match status" value="5"/>
</dbReference>
<dbReference type="InterPro" id="IPR011990">
    <property type="entry name" value="TPR-like_helical_dom_sf"/>
</dbReference>
<dbReference type="InterPro" id="IPR046848">
    <property type="entry name" value="E_motif"/>
</dbReference>
<dbReference type="SUPFAM" id="SSF48452">
    <property type="entry name" value="TPR-like"/>
    <property type="match status" value="1"/>
</dbReference>
<evidence type="ECO:0000256" key="2">
    <source>
        <dbReference type="PROSITE-ProRule" id="PRU00708"/>
    </source>
</evidence>
<reference evidence="3 4" key="1">
    <citation type="journal article" date="2017" name="Mol. Plant">
        <title>The Genome of Medicinal Plant Macleaya cordata Provides New Insights into Benzylisoquinoline Alkaloids Metabolism.</title>
        <authorList>
            <person name="Liu X."/>
            <person name="Liu Y."/>
            <person name="Huang P."/>
            <person name="Ma Y."/>
            <person name="Qing Z."/>
            <person name="Tang Q."/>
            <person name="Cao H."/>
            <person name="Cheng P."/>
            <person name="Zheng Y."/>
            <person name="Yuan Z."/>
            <person name="Zhou Y."/>
            <person name="Liu J."/>
            <person name="Tang Z."/>
            <person name="Zhuo Y."/>
            <person name="Zhang Y."/>
            <person name="Yu L."/>
            <person name="Huang J."/>
            <person name="Yang P."/>
            <person name="Peng Q."/>
            <person name="Zhang J."/>
            <person name="Jiang W."/>
            <person name="Zhang Z."/>
            <person name="Lin K."/>
            <person name="Ro D.K."/>
            <person name="Chen X."/>
            <person name="Xiong X."/>
            <person name="Shang Y."/>
            <person name="Huang S."/>
            <person name="Zeng J."/>
        </authorList>
    </citation>
    <scope>NUCLEOTIDE SEQUENCE [LARGE SCALE GENOMIC DNA]</scope>
    <source>
        <strain evidence="4">cv. BLH2017</strain>
        <tissue evidence="3">Root</tissue>
    </source>
</reference>
<feature type="repeat" description="PPR" evidence="2">
    <location>
        <begin position="346"/>
        <end position="376"/>
    </location>
</feature>
<dbReference type="GO" id="GO:0003723">
    <property type="term" value="F:RNA binding"/>
    <property type="evidence" value="ECO:0007669"/>
    <property type="project" value="InterPro"/>
</dbReference>
<keyword evidence="1" id="KW-0677">Repeat</keyword>
<dbReference type="NCBIfam" id="TIGR00756">
    <property type="entry name" value="PPR"/>
    <property type="match status" value="4"/>
</dbReference>
<dbReference type="FunFam" id="1.25.40.10:FF:000366">
    <property type="entry name" value="Pentatricopeptide (PPR) repeat-containing protein"/>
    <property type="match status" value="1"/>
</dbReference>